<evidence type="ECO:0000313" key="6">
    <source>
        <dbReference type="RefSeq" id="XP_027105620.1"/>
    </source>
</evidence>
<dbReference type="InterPro" id="IPR000010">
    <property type="entry name" value="Cystatin_dom"/>
</dbReference>
<keyword evidence="5" id="KW-1185">Reference proteome</keyword>
<keyword evidence="2" id="KW-0789">Thiol protease inhibitor</keyword>
<dbReference type="InterPro" id="IPR046350">
    <property type="entry name" value="Cystatin_sf"/>
</dbReference>
<dbReference type="SUPFAM" id="SSF54403">
    <property type="entry name" value="Cystatin/monellin"/>
    <property type="match status" value="1"/>
</dbReference>
<dbReference type="Pfam" id="PF16845">
    <property type="entry name" value="SQAPI"/>
    <property type="match status" value="1"/>
</dbReference>
<dbReference type="OrthoDB" id="1272867at2759"/>
<evidence type="ECO:0000313" key="5">
    <source>
        <dbReference type="Proteomes" id="UP001652660"/>
    </source>
</evidence>
<evidence type="ECO:0000256" key="3">
    <source>
        <dbReference type="SAM" id="Phobius"/>
    </source>
</evidence>
<evidence type="ECO:0000256" key="1">
    <source>
        <dbReference type="ARBA" id="ARBA00022690"/>
    </source>
</evidence>
<dbReference type="Proteomes" id="UP001652660">
    <property type="component" value="Chromosome 2c"/>
</dbReference>
<organism evidence="5 6">
    <name type="scientific">Coffea arabica</name>
    <name type="common">Arabian coffee</name>
    <dbReference type="NCBI Taxonomy" id="13443"/>
    <lineage>
        <taxon>Eukaryota</taxon>
        <taxon>Viridiplantae</taxon>
        <taxon>Streptophyta</taxon>
        <taxon>Embryophyta</taxon>
        <taxon>Tracheophyta</taxon>
        <taxon>Spermatophyta</taxon>
        <taxon>Magnoliopsida</taxon>
        <taxon>eudicotyledons</taxon>
        <taxon>Gunneridae</taxon>
        <taxon>Pentapetalae</taxon>
        <taxon>asterids</taxon>
        <taxon>lamiids</taxon>
        <taxon>Gentianales</taxon>
        <taxon>Rubiaceae</taxon>
        <taxon>Ixoroideae</taxon>
        <taxon>Gardenieae complex</taxon>
        <taxon>Bertiereae - Coffeeae clade</taxon>
        <taxon>Coffeeae</taxon>
        <taxon>Coffea</taxon>
    </lineage>
</organism>
<evidence type="ECO:0000256" key="2">
    <source>
        <dbReference type="ARBA" id="ARBA00022704"/>
    </source>
</evidence>
<keyword evidence="3" id="KW-0812">Transmembrane</keyword>
<dbReference type="Gene3D" id="3.10.450.10">
    <property type="match status" value="1"/>
</dbReference>
<accession>A0A6P6VSZ1</accession>
<keyword evidence="1" id="KW-0646">Protease inhibitor</keyword>
<dbReference type="AlphaFoldDB" id="A0A6P6VSZ1"/>
<reference evidence="6" key="2">
    <citation type="submission" date="2025-08" db="UniProtKB">
        <authorList>
            <consortium name="RefSeq"/>
        </authorList>
    </citation>
    <scope>IDENTIFICATION</scope>
    <source>
        <tissue evidence="6">Leaves</tissue>
    </source>
</reference>
<name>A0A6P6VSZ1_COFAR</name>
<feature type="domain" description="Cystatin" evidence="4">
    <location>
        <begin position="64"/>
        <end position="121"/>
    </location>
</feature>
<evidence type="ECO:0000259" key="4">
    <source>
        <dbReference type="Pfam" id="PF16845"/>
    </source>
</evidence>
<proteinExistence type="predicted"/>
<dbReference type="GeneID" id="113726223"/>
<dbReference type="RefSeq" id="XP_027105620.1">
    <property type="nucleotide sequence ID" value="XM_027249819.2"/>
</dbReference>
<sequence>MAAAIANYNIKMNELTADLAVEGFQSAEVDAIMKAVRDDKTWNAIERNANLQGLCGIPTAKKADVTDINVIEMAKFSVDKYNEEAGTKLVFMKVIACALWNLGVVTVYALLIQTQDSKGTYIDKAVAVDVTIIGKKLLWYKH</sequence>
<dbReference type="GO" id="GO:0004869">
    <property type="term" value="F:cysteine-type endopeptidase inhibitor activity"/>
    <property type="evidence" value="ECO:0007669"/>
    <property type="project" value="UniProtKB-KW"/>
</dbReference>
<keyword evidence="3" id="KW-1133">Transmembrane helix</keyword>
<reference evidence="5" key="1">
    <citation type="journal article" date="2025" name="Foods">
        <title>Unveiling the Microbial Signatures of Arabica Coffee Cherries: Insights into Ripeness Specific Diversity, Functional Traits, and Implications for Quality and Safety.</title>
        <authorList>
            <consortium name="RefSeq"/>
            <person name="Tenea G.N."/>
            <person name="Cifuentes V."/>
            <person name="Reyes P."/>
            <person name="Cevallos-Vallejos M."/>
        </authorList>
    </citation>
    <scope>NUCLEOTIDE SEQUENCE [LARGE SCALE GENOMIC DNA]</scope>
</reference>
<gene>
    <name evidence="6" type="primary">LOC113726223</name>
</gene>
<feature type="transmembrane region" description="Helical" evidence="3">
    <location>
        <begin position="90"/>
        <end position="111"/>
    </location>
</feature>
<keyword evidence="3" id="KW-0472">Membrane</keyword>
<protein>
    <recommendedName>
        <fullName evidence="4">Cystatin domain-containing protein</fullName>
    </recommendedName>
</protein>